<protein>
    <recommendedName>
        <fullName evidence="4">Probable glycine dehydrogenase (decarboxylating) subunit 1</fullName>
        <ecNumber evidence="4">1.4.4.2</ecNumber>
    </recommendedName>
    <alternativeName>
        <fullName evidence="4">Glycine cleavage system P-protein subunit 1</fullName>
    </alternativeName>
    <alternativeName>
        <fullName evidence="4">Glycine decarboxylase subunit 1</fullName>
    </alternativeName>
    <alternativeName>
        <fullName evidence="4">Glycine dehydrogenase (aminomethyl-transferring) subunit 1</fullName>
    </alternativeName>
</protein>
<dbReference type="InterPro" id="IPR020581">
    <property type="entry name" value="GDC_P"/>
</dbReference>
<dbReference type="Proteomes" id="UP000471640">
    <property type="component" value="Unassembled WGS sequence"/>
</dbReference>
<dbReference type="Gene3D" id="3.90.1150.10">
    <property type="entry name" value="Aspartate Aminotransferase, domain 1"/>
    <property type="match status" value="1"/>
</dbReference>
<evidence type="ECO:0000313" key="6">
    <source>
        <dbReference type="EMBL" id="NEX21469.1"/>
    </source>
</evidence>
<keyword evidence="7" id="KW-1185">Reference proteome</keyword>
<comment type="subunit">
    <text evidence="4">The glycine cleavage system is composed of four proteins: P, T, L and H. In this organism, the P 'protein' is a heterodimer of two subunits.</text>
</comment>
<dbReference type="GO" id="GO:0009116">
    <property type="term" value="P:nucleoside metabolic process"/>
    <property type="evidence" value="ECO:0007669"/>
    <property type="project" value="InterPro"/>
</dbReference>
<dbReference type="PANTHER" id="PTHR42806">
    <property type="entry name" value="GLYCINE CLEAVAGE SYSTEM P-PROTEIN"/>
    <property type="match status" value="1"/>
</dbReference>
<evidence type="ECO:0000313" key="7">
    <source>
        <dbReference type="Proteomes" id="UP000471640"/>
    </source>
</evidence>
<dbReference type="GO" id="GO:0019464">
    <property type="term" value="P:glycine decarboxylation via glycine cleavage system"/>
    <property type="evidence" value="ECO:0007669"/>
    <property type="project" value="UniProtKB-UniRule"/>
</dbReference>
<sequence>MPFVPHTQDDIAAMLAAIGAPSIDALFDEIPEALRIGELDAIPAGMSEMDVTRLMHKRANTDGQPLCFIGAGAYDHHVPAAVWQIATRGEFYSAYTPYQAEASQGTLQLLYEFQSMMTALTGLDASNASLYDGASALAEAILMAVRANRKVKSTKVLLPRTLHPAYRRAVRSIVEPQGIELIEAPFDPETGQTHPAQLEAAAGNAELAAVVINQPNFFGVLEDVDALTDWAHARNALALAVVNPVALALLSPPGEWGDTGADIACGEAQPLGMPLSSGGPYAGFLCCKMALVRQLPGRIAGRTVDLDGKPGFTLTLQAREQHIRRGKATSNICTNQGLLVTAATIHMALLGAAGLERVAAACHNNTRALSEMLCAIPGVEPLFSSPIFHEQALRLPTPAANLLGALAAENLLGGFDLAADYPELGSAILVCATEMRTEEEMQGYRDKLARIVATVDRAA</sequence>
<feature type="domain" description="Glycine cleavage system P-protein N-terminal" evidence="5">
    <location>
        <begin position="3"/>
        <end position="442"/>
    </location>
</feature>
<comment type="caution">
    <text evidence="6">The sequence shown here is derived from an EMBL/GenBank/DDBJ whole genome shotgun (WGS) entry which is preliminary data.</text>
</comment>
<reference evidence="7" key="1">
    <citation type="journal article" date="2020" name="Microbiol. Resour. Announc.">
        <title>Draft Genome Sequences of Thiorhodococcus mannitoliphagus and Thiorhodococcus minor, Purple Sulfur Photosynthetic Bacteria in the Gammaproteobacterial Family Chromatiaceae.</title>
        <authorList>
            <person name="Aviles F.A."/>
            <person name="Meyer T.E."/>
            <person name="Kyndt J.A."/>
        </authorList>
    </citation>
    <scope>NUCLEOTIDE SEQUENCE [LARGE SCALE GENOMIC DNA]</scope>
    <source>
        <strain evidence="7">DSM 18266</strain>
    </source>
</reference>
<gene>
    <name evidence="4" type="primary">gcvPA</name>
    <name evidence="6" type="ORF">G3480_14290</name>
</gene>
<keyword evidence="2 4" id="KW-0560">Oxidoreductase</keyword>
<dbReference type="GO" id="GO:0004375">
    <property type="term" value="F:glycine dehydrogenase (decarboxylating) activity"/>
    <property type="evidence" value="ECO:0007669"/>
    <property type="project" value="UniProtKB-EC"/>
</dbReference>
<dbReference type="Gene3D" id="3.40.640.10">
    <property type="entry name" value="Type I PLP-dependent aspartate aminotransferase-like (Major domain)"/>
    <property type="match status" value="1"/>
</dbReference>
<dbReference type="SUPFAM" id="SSF53383">
    <property type="entry name" value="PLP-dependent transferases"/>
    <property type="match status" value="1"/>
</dbReference>
<dbReference type="EC" id="1.4.4.2" evidence="4"/>
<dbReference type="RefSeq" id="WP_164654568.1">
    <property type="nucleotide sequence ID" value="NZ_JAAIJR010000056.1"/>
</dbReference>
<name>A0A6P1DUN3_9GAMM</name>
<reference evidence="6 7" key="2">
    <citation type="submission" date="2020-02" db="EMBL/GenBank/DDBJ databases">
        <title>Genome sequences of Thiorhodococcus mannitoliphagus and Thiorhodococcus minor, purple sulfur photosynthetic bacteria in the gammaproteobacterial family, Chromatiaceae.</title>
        <authorList>
            <person name="Aviles F.A."/>
            <person name="Meyer T.E."/>
            <person name="Kyndt J.A."/>
        </authorList>
    </citation>
    <scope>NUCLEOTIDE SEQUENCE [LARGE SCALE GENOMIC DNA]</scope>
    <source>
        <strain evidence="6 7">DSM 18266</strain>
    </source>
</reference>
<comment type="function">
    <text evidence="1 4">The glycine cleavage system catalyzes the degradation of glycine. The P protein binds the alpha-amino group of glycine through its pyridoxal phosphate cofactor; CO(2) is released and the remaining methylamine moiety is then transferred to the lipoamide cofactor of the H protein.</text>
</comment>
<dbReference type="Pfam" id="PF02347">
    <property type="entry name" value="GDC-P"/>
    <property type="match status" value="1"/>
</dbReference>
<proteinExistence type="inferred from homology"/>
<dbReference type="CDD" id="cd00613">
    <property type="entry name" value="GDC-P"/>
    <property type="match status" value="1"/>
</dbReference>
<dbReference type="InterPro" id="IPR049315">
    <property type="entry name" value="GDC-P_N"/>
</dbReference>
<accession>A0A6P1DUN3</accession>
<dbReference type="AlphaFoldDB" id="A0A6P1DUN3"/>
<evidence type="ECO:0000256" key="1">
    <source>
        <dbReference type="ARBA" id="ARBA00003788"/>
    </source>
</evidence>
<dbReference type="NCBIfam" id="NF001696">
    <property type="entry name" value="PRK00451.1"/>
    <property type="match status" value="1"/>
</dbReference>
<dbReference type="HAMAP" id="MF_00712">
    <property type="entry name" value="GcvPA"/>
    <property type="match status" value="1"/>
</dbReference>
<dbReference type="InterPro" id="IPR015424">
    <property type="entry name" value="PyrdxlP-dep_Trfase"/>
</dbReference>
<evidence type="ECO:0000256" key="4">
    <source>
        <dbReference type="HAMAP-Rule" id="MF_00712"/>
    </source>
</evidence>
<organism evidence="6 7">
    <name type="scientific">Thiorhodococcus mannitoliphagus</name>
    <dbReference type="NCBI Taxonomy" id="329406"/>
    <lineage>
        <taxon>Bacteria</taxon>
        <taxon>Pseudomonadati</taxon>
        <taxon>Pseudomonadota</taxon>
        <taxon>Gammaproteobacteria</taxon>
        <taxon>Chromatiales</taxon>
        <taxon>Chromatiaceae</taxon>
        <taxon>Thiorhodococcus</taxon>
    </lineage>
</organism>
<dbReference type="EMBL" id="JAAIJR010000056">
    <property type="protein sequence ID" value="NEX21469.1"/>
    <property type="molecule type" value="Genomic_DNA"/>
</dbReference>
<evidence type="ECO:0000256" key="3">
    <source>
        <dbReference type="ARBA" id="ARBA00049026"/>
    </source>
</evidence>
<dbReference type="InterPro" id="IPR015422">
    <property type="entry name" value="PyrdxlP-dep_Trfase_small"/>
</dbReference>
<dbReference type="PIRSF" id="PIRSF006815">
    <property type="entry name" value="GcvPA"/>
    <property type="match status" value="1"/>
</dbReference>
<dbReference type="InterPro" id="IPR023010">
    <property type="entry name" value="GcvPA"/>
</dbReference>
<comment type="catalytic activity">
    <reaction evidence="3 4">
        <text>N(6)-[(R)-lipoyl]-L-lysyl-[glycine-cleavage complex H protein] + glycine + H(+) = N(6)-[(R)-S(8)-aminomethyldihydrolipoyl]-L-lysyl-[glycine-cleavage complex H protein] + CO2</text>
        <dbReference type="Rhea" id="RHEA:24304"/>
        <dbReference type="Rhea" id="RHEA-COMP:10494"/>
        <dbReference type="Rhea" id="RHEA-COMP:10495"/>
        <dbReference type="ChEBI" id="CHEBI:15378"/>
        <dbReference type="ChEBI" id="CHEBI:16526"/>
        <dbReference type="ChEBI" id="CHEBI:57305"/>
        <dbReference type="ChEBI" id="CHEBI:83099"/>
        <dbReference type="ChEBI" id="CHEBI:83143"/>
        <dbReference type="EC" id="1.4.4.2"/>
    </reaction>
</comment>
<comment type="similarity">
    <text evidence="4">Belongs to the GcvP family. N-terminal subunit subfamily.</text>
</comment>
<evidence type="ECO:0000259" key="5">
    <source>
        <dbReference type="Pfam" id="PF02347"/>
    </source>
</evidence>
<dbReference type="PANTHER" id="PTHR42806:SF1">
    <property type="entry name" value="GLYCINE DEHYDROGENASE (DECARBOXYLATING)"/>
    <property type="match status" value="1"/>
</dbReference>
<dbReference type="InterPro" id="IPR015421">
    <property type="entry name" value="PyrdxlP-dep_Trfase_major"/>
</dbReference>
<evidence type="ECO:0000256" key="2">
    <source>
        <dbReference type="ARBA" id="ARBA00023002"/>
    </source>
</evidence>